<comment type="caution">
    <text evidence="1">The sequence shown here is derived from an EMBL/GenBank/DDBJ whole genome shotgun (WGS) entry which is preliminary data.</text>
</comment>
<gene>
    <name evidence="1" type="ORF">E8E12_002962</name>
</gene>
<sequence>MPKTILEYLRKPNPELQLVATTTQSTSQDFWNPIEGFEKDEDFTWENLEGPWKDVLEHKFDSASLPEPIELLPIEKRIQSEEELQQDPVKNQMIKVNRALQAAHLYLRGKKEAGFGHAPTYVCGSKRAVASDAPALDKPDWHVLQSGFNRAVVCGETKLSSVFDIAYTATAADTRYHKPVEQCLHYCIMNDTRYGFVITDKELAVLRVRREEIGPGASNDRPRRVPPAVRYSAASSSMESSMQSMSLYSGSGDRGACFVAWSRIDWNETKGLTVGLALFLLAMMASTPAGPETIGDDYGSLQNVWQFDKTDSKTRWINRVSGRTRKGLRKGDIELVDWVEHKNEQGRTYFVSYLDGTYLQTLWSDEQKRYYVYDHYNEKEHKGQVEGMIPGRSFRVRTLMMIGLIRSFNDLVQH</sequence>
<evidence type="ECO:0000313" key="1">
    <source>
        <dbReference type="EMBL" id="KAF3031982.1"/>
    </source>
</evidence>
<evidence type="ECO:0000313" key="2">
    <source>
        <dbReference type="Proteomes" id="UP000758155"/>
    </source>
</evidence>
<dbReference type="Proteomes" id="UP000758155">
    <property type="component" value="Unassembled WGS sequence"/>
</dbReference>
<accession>A0A9P4WGX0</accession>
<proteinExistence type="predicted"/>
<reference evidence="1" key="1">
    <citation type="submission" date="2019-04" db="EMBL/GenBank/DDBJ databases">
        <title>Sequencing of skin fungus with MAO and IRED activity.</title>
        <authorList>
            <person name="Marsaioli A.J."/>
            <person name="Bonatto J.M.C."/>
            <person name="Reis Junior O."/>
        </authorList>
    </citation>
    <scope>NUCLEOTIDE SEQUENCE</scope>
    <source>
        <strain evidence="1">28M1</strain>
    </source>
</reference>
<dbReference type="EMBL" id="SWKV01000115">
    <property type="protein sequence ID" value="KAF3031982.1"/>
    <property type="molecule type" value="Genomic_DNA"/>
</dbReference>
<keyword evidence="2" id="KW-1185">Reference proteome</keyword>
<protein>
    <submittedName>
        <fullName evidence="1">Uncharacterized protein</fullName>
    </submittedName>
</protein>
<name>A0A9P4WGX0_9PLEO</name>
<dbReference type="OrthoDB" id="3944737at2759"/>
<organism evidence="1 2">
    <name type="scientific">Didymella heteroderae</name>
    <dbReference type="NCBI Taxonomy" id="1769908"/>
    <lineage>
        <taxon>Eukaryota</taxon>
        <taxon>Fungi</taxon>
        <taxon>Dikarya</taxon>
        <taxon>Ascomycota</taxon>
        <taxon>Pezizomycotina</taxon>
        <taxon>Dothideomycetes</taxon>
        <taxon>Pleosporomycetidae</taxon>
        <taxon>Pleosporales</taxon>
        <taxon>Pleosporineae</taxon>
        <taxon>Didymellaceae</taxon>
        <taxon>Didymella</taxon>
    </lineage>
</organism>
<dbReference type="AlphaFoldDB" id="A0A9P4WGX0"/>